<evidence type="ECO:0000313" key="1">
    <source>
        <dbReference type="EMBL" id="MBA0671360.1"/>
    </source>
</evidence>
<name>A0A7J8W960_9ROSI</name>
<organism evidence="1 2">
    <name type="scientific">Gossypium klotzschianum</name>
    <dbReference type="NCBI Taxonomy" id="34286"/>
    <lineage>
        <taxon>Eukaryota</taxon>
        <taxon>Viridiplantae</taxon>
        <taxon>Streptophyta</taxon>
        <taxon>Embryophyta</taxon>
        <taxon>Tracheophyta</taxon>
        <taxon>Spermatophyta</taxon>
        <taxon>Magnoliopsida</taxon>
        <taxon>eudicotyledons</taxon>
        <taxon>Gunneridae</taxon>
        <taxon>Pentapetalae</taxon>
        <taxon>rosids</taxon>
        <taxon>malvids</taxon>
        <taxon>Malvales</taxon>
        <taxon>Malvaceae</taxon>
        <taxon>Malvoideae</taxon>
        <taxon>Gossypium</taxon>
    </lineage>
</organism>
<dbReference type="AlphaFoldDB" id="A0A7J8W960"/>
<protein>
    <submittedName>
        <fullName evidence="1">Uncharacterized protein</fullName>
    </submittedName>
</protein>
<accession>A0A7J8W960</accession>
<gene>
    <name evidence="1" type="ORF">Goklo_024147</name>
</gene>
<reference evidence="1 2" key="1">
    <citation type="journal article" date="2019" name="Genome Biol. Evol.">
        <title>Insights into the evolution of the New World diploid cottons (Gossypium, subgenus Houzingenia) based on genome sequencing.</title>
        <authorList>
            <person name="Grover C.E."/>
            <person name="Arick M.A. 2nd"/>
            <person name="Thrash A."/>
            <person name="Conover J.L."/>
            <person name="Sanders W.S."/>
            <person name="Peterson D.G."/>
            <person name="Frelichowski J.E."/>
            <person name="Scheffler J.A."/>
            <person name="Scheffler B.E."/>
            <person name="Wendel J.F."/>
        </authorList>
    </citation>
    <scope>NUCLEOTIDE SEQUENCE [LARGE SCALE GENOMIC DNA]</scope>
    <source>
        <strain evidence="1">57</strain>
        <tissue evidence="1">Leaf</tissue>
    </source>
</reference>
<evidence type="ECO:0000313" key="2">
    <source>
        <dbReference type="Proteomes" id="UP000593573"/>
    </source>
</evidence>
<dbReference type="OrthoDB" id="1430424at2759"/>
<dbReference type="EMBL" id="JABFAB010240610">
    <property type="protein sequence ID" value="MBA0671360.1"/>
    <property type="molecule type" value="Genomic_DNA"/>
</dbReference>
<keyword evidence="2" id="KW-1185">Reference proteome</keyword>
<proteinExistence type="predicted"/>
<dbReference type="Proteomes" id="UP000593573">
    <property type="component" value="Unassembled WGS sequence"/>
</dbReference>
<sequence length="61" mass="6918">MTQRGKGDSLGEGYLSELWDFTRISVTQNSLQELKKFGISRIFGILSTVGSHSRKLIWCLQ</sequence>
<comment type="caution">
    <text evidence="1">The sequence shown here is derived from an EMBL/GenBank/DDBJ whole genome shotgun (WGS) entry which is preliminary data.</text>
</comment>